<dbReference type="InterPro" id="IPR003874">
    <property type="entry name" value="CDC45"/>
</dbReference>
<dbReference type="GO" id="GO:0006270">
    <property type="term" value="P:DNA replication initiation"/>
    <property type="evidence" value="ECO:0007669"/>
    <property type="project" value="InterPro"/>
</dbReference>
<dbReference type="Pfam" id="PF02724">
    <property type="entry name" value="CDC45"/>
    <property type="match status" value="2"/>
</dbReference>
<comment type="caution">
    <text evidence="6">The sequence shown here is derived from an EMBL/GenBank/DDBJ whole genome shotgun (WGS) entry which is preliminary data.</text>
</comment>
<dbReference type="GO" id="GO:0003682">
    <property type="term" value="F:chromatin binding"/>
    <property type="evidence" value="ECO:0007669"/>
    <property type="project" value="TreeGrafter"/>
</dbReference>
<dbReference type="SUPFAM" id="SSF64182">
    <property type="entry name" value="DHH phosphoesterases"/>
    <property type="match status" value="1"/>
</dbReference>
<dbReference type="PANTHER" id="PTHR10507">
    <property type="entry name" value="CDC45-RELATED PROTEIN"/>
    <property type="match status" value="1"/>
</dbReference>
<keyword evidence="4" id="KW-0539">Nucleus</keyword>
<name>A0AA88L9A0_ARTSF</name>
<dbReference type="AlphaFoldDB" id="A0AA88L9A0"/>
<reference evidence="6" key="1">
    <citation type="submission" date="2023-07" db="EMBL/GenBank/DDBJ databases">
        <title>Chromosome-level genome assembly of Artemia franciscana.</title>
        <authorList>
            <person name="Jo E."/>
        </authorList>
    </citation>
    <scope>NUCLEOTIDE SEQUENCE</scope>
    <source>
        <tissue evidence="6">Whole body</tissue>
    </source>
</reference>
<sequence length="424" mass="48998">MKVVAVRINLMNSLQLYRVTVVTNGYAQSVSGSQSVSQNESFCPVFKPRWKLKIKDIVTSRLSQSLSDKSKKFESDGRKIIREDRERKKRQLNIVAYEIPELCEEAADIQMLVQDYLAKSYNLPSVNVLKPQQLGNHCPKRYNCTRPKVLVLANSDVDSICASKILQHLLHSDCTTYSLVPVYGHTSLEKAFEEHGSNYKYIIFINCGGTMDLVESLQPDDDIQIFVADNHLPTDVNNIYNTGQIKLLLKPKPTDNIPDFDDIFQKSRFDETAILKRRERRLWEDKRDKILDDYTQSTYYGDSAAFLMFELAWKLSKDSNELLWWAIIGVTEQYLLQKVESTQFTLAIGKLQNHVSRLSKHGERANSVAKNCMKIFFEKDLSLALYRHWTLSESVYHTRYTSCKFKIWTLKGQKRFAEFLADLG</sequence>
<evidence type="ECO:0000256" key="2">
    <source>
        <dbReference type="ARBA" id="ARBA00010727"/>
    </source>
</evidence>
<evidence type="ECO:0000256" key="4">
    <source>
        <dbReference type="ARBA" id="ARBA00023242"/>
    </source>
</evidence>
<protein>
    <submittedName>
        <fullName evidence="6">Uncharacterized protein</fullName>
    </submittedName>
</protein>
<dbReference type="GO" id="GO:0000727">
    <property type="term" value="P:double-strand break repair via break-induced replication"/>
    <property type="evidence" value="ECO:0007669"/>
    <property type="project" value="TreeGrafter"/>
</dbReference>
<keyword evidence="5" id="KW-0131">Cell cycle</keyword>
<accession>A0AA88L9A0</accession>
<proteinExistence type="inferred from homology"/>
<evidence type="ECO:0000256" key="5">
    <source>
        <dbReference type="ARBA" id="ARBA00023306"/>
    </source>
</evidence>
<dbReference type="PANTHER" id="PTHR10507:SF0">
    <property type="entry name" value="CELL DIVISION CONTROL PROTEIN 45 HOMOLOG"/>
    <property type="match status" value="1"/>
</dbReference>
<dbReference type="Proteomes" id="UP001187531">
    <property type="component" value="Unassembled WGS sequence"/>
</dbReference>
<evidence type="ECO:0000313" key="6">
    <source>
        <dbReference type="EMBL" id="KAK2723133.1"/>
    </source>
</evidence>
<organism evidence="6 7">
    <name type="scientific">Artemia franciscana</name>
    <name type="common">Brine shrimp</name>
    <name type="synonym">Artemia sanfranciscana</name>
    <dbReference type="NCBI Taxonomy" id="6661"/>
    <lineage>
        <taxon>Eukaryota</taxon>
        <taxon>Metazoa</taxon>
        <taxon>Ecdysozoa</taxon>
        <taxon>Arthropoda</taxon>
        <taxon>Crustacea</taxon>
        <taxon>Branchiopoda</taxon>
        <taxon>Anostraca</taxon>
        <taxon>Artemiidae</taxon>
        <taxon>Artemia</taxon>
    </lineage>
</organism>
<keyword evidence="3" id="KW-0235">DNA replication</keyword>
<dbReference type="InterPro" id="IPR038763">
    <property type="entry name" value="DHH_sf"/>
</dbReference>
<evidence type="ECO:0000256" key="3">
    <source>
        <dbReference type="ARBA" id="ARBA00022705"/>
    </source>
</evidence>
<comment type="similarity">
    <text evidence="2">Belongs to the CDC45 family.</text>
</comment>
<dbReference type="EMBL" id="JAVRJZ010000004">
    <property type="protein sequence ID" value="KAK2723133.1"/>
    <property type="molecule type" value="Genomic_DNA"/>
</dbReference>
<dbReference type="GO" id="GO:0031261">
    <property type="term" value="C:DNA replication preinitiation complex"/>
    <property type="evidence" value="ECO:0007669"/>
    <property type="project" value="TreeGrafter"/>
</dbReference>
<evidence type="ECO:0000256" key="1">
    <source>
        <dbReference type="ARBA" id="ARBA00004123"/>
    </source>
</evidence>
<keyword evidence="7" id="KW-1185">Reference proteome</keyword>
<comment type="subcellular location">
    <subcellularLocation>
        <location evidence="1">Nucleus</location>
    </subcellularLocation>
</comment>
<gene>
    <name evidence="6" type="ORF">QYM36_001717</name>
</gene>
<dbReference type="GO" id="GO:0003697">
    <property type="term" value="F:single-stranded DNA binding"/>
    <property type="evidence" value="ECO:0007669"/>
    <property type="project" value="TreeGrafter"/>
</dbReference>
<evidence type="ECO:0000313" key="7">
    <source>
        <dbReference type="Proteomes" id="UP001187531"/>
    </source>
</evidence>
<dbReference type="GO" id="GO:0003688">
    <property type="term" value="F:DNA replication origin binding"/>
    <property type="evidence" value="ECO:0007669"/>
    <property type="project" value="TreeGrafter"/>
</dbReference>
<dbReference type="GO" id="GO:1902977">
    <property type="term" value="P:mitotic DNA replication preinitiation complex assembly"/>
    <property type="evidence" value="ECO:0007669"/>
    <property type="project" value="TreeGrafter"/>
</dbReference>